<dbReference type="Proteomes" id="UP001229421">
    <property type="component" value="Unassembled WGS sequence"/>
</dbReference>
<feature type="region of interest" description="Disordered" evidence="1">
    <location>
        <begin position="171"/>
        <end position="211"/>
    </location>
</feature>
<evidence type="ECO:0000256" key="1">
    <source>
        <dbReference type="SAM" id="MobiDB-lite"/>
    </source>
</evidence>
<feature type="compositionally biased region" description="Basic and acidic residues" evidence="1">
    <location>
        <begin position="172"/>
        <end position="211"/>
    </location>
</feature>
<reference evidence="2" key="1">
    <citation type="journal article" date="2023" name="bioRxiv">
        <title>Improved chromosome-level genome assembly for marigold (Tagetes erecta).</title>
        <authorList>
            <person name="Jiang F."/>
            <person name="Yuan L."/>
            <person name="Wang S."/>
            <person name="Wang H."/>
            <person name="Xu D."/>
            <person name="Wang A."/>
            <person name="Fan W."/>
        </authorList>
    </citation>
    <scope>NUCLEOTIDE SEQUENCE</scope>
    <source>
        <strain evidence="2">WSJ</strain>
        <tissue evidence="2">Leaf</tissue>
    </source>
</reference>
<keyword evidence="3" id="KW-1185">Reference proteome</keyword>
<name>A0AAD8NEG9_TARER</name>
<protein>
    <submittedName>
        <fullName evidence="2">Uncharacterized protein</fullName>
    </submittedName>
</protein>
<sequence length="211" mass="23880">MDPFIQQDPFESDQDEWDWFDLSLGINPPPTDVPCHGFSLISKVARGRKMRIQSRRSGRMVEESMDSLGIDSRWLDIRVTTGREEERSTTELLATSCKGKGKTTFRTFLLKGKAIVESKASPVPMTVGGGKVETVVLEAVPGEVRVVNIRNIPAKLEQRRRVCILPGGYRAEPSERRQRQREDQGRDGSADERVINTAREESERPKTPWLD</sequence>
<dbReference type="AlphaFoldDB" id="A0AAD8NEG9"/>
<evidence type="ECO:0000313" key="2">
    <source>
        <dbReference type="EMBL" id="KAK1405902.1"/>
    </source>
</evidence>
<comment type="caution">
    <text evidence="2">The sequence shown here is derived from an EMBL/GenBank/DDBJ whole genome shotgun (WGS) entry which is preliminary data.</text>
</comment>
<gene>
    <name evidence="2" type="ORF">QVD17_42416</name>
</gene>
<dbReference type="EMBL" id="JAUHHV010000021">
    <property type="protein sequence ID" value="KAK1405902.1"/>
    <property type="molecule type" value="Genomic_DNA"/>
</dbReference>
<evidence type="ECO:0000313" key="3">
    <source>
        <dbReference type="Proteomes" id="UP001229421"/>
    </source>
</evidence>
<proteinExistence type="predicted"/>
<accession>A0AAD8NEG9</accession>
<organism evidence="2 3">
    <name type="scientific">Tagetes erecta</name>
    <name type="common">African marigold</name>
    <dbReference type="NCBI Taxonomy" id="13708"/>
    <lineage>
        <taxon>Eukaryota</taxon>
        <taxon>Viridiplantae</taxon>
        <taxon>Streptophyta</taxon>
        <taxon>Embryophyta</taxon>
        <taxon>Tracheophyta</taxon>
        <taxon>Spermatophyta</taxon>
        <taxon>Magnoliopsida</taxon>
        <taxon>eudicotyledons</taxon>
        <taxon>Gunneridae</taxon>
        <taxon>Pentapetalae</taxon>
        <taxon>asterids</taxon>
        <taxon>campanulids</taxon>
        <taxon>Asterales</taxon>
        <taxon>Asteraceae</taxon>
        <taxon>Asteroideae</taxon>
        <taxon>Heliantheae alliance</taxon>
        <taxon>Tageteae</taxon>
        <taxon>Tagetes</taxon>
    </lineage>
</organism>